<evidence type="ECO:0000313" key="2">
    <source>
        <dbReference type="Proteomes" id="UP000265520"/>
    </source>
</evidence>
<proteinExistence type="predicted"/>
<dbReference type="AlphaFoldDB" id="A0A392WCU8"/>
<name>A0A392WCU8_9FABA</name>
<organism evidence="1 2">
    <name type="scientific">Trifolium medium</name>
    <dbReference type="NCBI Taxonomy" id="97028"/>
    <lineage>
        <taxon>Eukaryota</taxon>
        <taxon>Viridiplantae</taxon>
        <taxon>Streptophyta</taxon>
        <taxon>Embryophyta</taxon>
        <taxon>Tracheophyta</taxon>
        <taxon>Spermatophyta</taxon>
        <taxon>Magnoliopsida</taxon>
        <taxon>eudicotyledons</taxon>
        <taxon>Gunneridae</taxon>
        <taxon>Pentapetalae</taxon>
        <taxon>rosids</taxon>
        <taxon>fabids</taxon>
        <taxon>Fabales</taxon>
        <taxon>Fabaceae</taxon>
        <taxon>Papilionoideae</taxon>
        <taxon>50 kb inversion clade</taxon>
        <taxon>NPAAA clade</taxon>
        <taxon>Hologalegina</taxon>
        <taxon>IRL clade</taxon>
        <taxon>Trifolieae</taxon>
        <taxon>Trifolium</taxon>
    </lineage>
</organism>
<sequence>MQSLQVIKVQVEQTVSSVHQIQENKMLHDDVQPVALLEVMQCDTSFDESP</sequence>
<accession>A0A392WCU8</accession>
<protein>
    <submittedName>
        <fullName evidence="1">Uncharacterized protein</fullName>
    </submittedName>
</protein>
<comment type="caution">
    <text evidence="1">The sequence shown here is derived from an EMBL/GenBank/DDBJ whole genome shotgun (WGS) entry which is preliminary data.</text>
</comment>
<reference evidence="1 2" key="1">
    <citation type="journal article" date="2018" name="Front. Plant Sci.">
        <title>Red Clover (Trifolium pratense) and Zigzag Clover (T. medium) - A Picture of Genomic Similarities and Differences.</title>
        <authorList>
            <person name="Dluhosova J."/>
            <person name="Istvanek J."/>
            <person name="Nedelnik J."/>
            <person name="Repkova J."/>
        </authorList>
    </citation>
    <scope>NUCLEOTIDE SEQUENCE [LARGE SCALE GENOMIC DNA]</scope>
    <source>
        <strain evidence="2">cv. 10/8</strain>
        <tissue evidence="1">Leaf</tissue>
    </source>
</reference>
<feature type="non-terminal residue" evidence="1">
    <location>
        <position position="50"/>
    </location>
</feature>
<dbReference type="EMBL" id="LXQA011449894">
    <property type="protein sequence ID" value="MCI97633.1"/>
    <property type="molecule type" value="Genomic_DNA"/>
</dbReference>
<evidence type="ECO:0000313" key="1">
    <source>
        <dbReference type="EMBL" id="MCI97633.1"/>
    </source>
</evidence>
<keyword evidence="2" id="KW-1185">Reference proteome</keyword>
<dbReference type="Proteomes" id="UP000265520">
    <property type="component" value="Unassembled WGS sequence"/>
</dbReference>